<dbReference type="InterPro" id="IPR011356">
    <property type="entry name" value="Leucine_aapep/pepB"/>
</dbReference>
<dbReference type="PRINTS" id="PR00481">
    <property type="entry name" value="LAMNOPPTDASE"/>
</dbReference>
<comment type="caution">
    <text evidence="6">The sequence shown here is derived from an EMBL/GenBank/DDBJ whole genome shotgun (WGS) entry which is preliminary data.</text>
</comment>
<dbReference type="PROSITE" id="PS00631">
    <property type="entry name" value="CYTOSOL_AP"/>
    <property type="match status" value="1"/>
</dbReference>
<evidence type="ECO:0000313" key="6">
    <source>
        <dbReference type="EMBL" id="KAK3932072.1"/>
    </source>
</evidence>
<evidence type="ECO:0000256" key="4">
    <source>
        <dbReference type="ARBA" id="ARBA00022801"/>
    </source>
</evidence>
<comment type="similarity">
    <text evidence="1">Belongs to the peptidase M17 family.</text>
</comment>
<keyword evidence="4" id="KW-0378">Hydrolase</keyword>
<keyword evidence="7" id="KW-1185">Reference proteome</keyword>
<dbReference type="InterPro" id="IPR000819">
    <property type="entry name" value="Peptidase_M17_C"/>
</dbReference>
<gene>
    <name evidence="6" type="ORF">KUF71_011400</name>
</gene>
<dbReference type="GO" id="GO:0070006">
    <property type="term" value="F:metalloaminopeptidase activity"/>
    <property type="evidence" value="ECO:0007669"/>
    <property type="project" value="InterPro"/>
</dbReference>
<dbReference type="CDD" id="cd00433">
    <property type="entry name" value="Peptidase_M17"/>
    <property type="match status" value="1"/>
</dbReference>
<keyword evidence="2 6" id="KW-0031">Aminopeptidase</keyword>
<dbReference type="Pfam" id="PF00883">
    <property type="entry name" value="Peptidase_M17"/>
    <property type="match status" value="1"/>
</dbReference>
<reference evidence="6" key="2">
    <citation type="journal article" date="2023" name="BMC Genomics">
        <title>Pest status, molecular evolution, and epigenetic factors derived from the genome assembly of Frankliniella fusca, a thysanopteran phytovirus vector.</title>
        <authorList>
            <person name="Catto M.A."/>
            <person name="Labadie P.E."/>
            <person name="Jacobson A.L."/>
            <person name="Kennedy G.G."/>
            <person name="Srinivasan R."/>
            <person name="Hunt B.G."/>
        </authorList>
    </citation>
    <scope>NUCLEOTIDE SEQUENCE</scope>
    <source>
        <strain evidence="6">PL_HMW_Pooled</strain>
    </source>
</reference>
<name>A0AAE1I243_9NEOP</name>
<dbReference type="GO" id="GO:0030145">
    <property type="term" value="F:manganese ion binding"/>
    <property type="evidence" value="ECO:0007669"/>
    <property type="project" value="InterPro"/>
</dbReference>
<evidence type="ECO:0000256" key="3">
    <source>
        <dbReference type="ARBA" id="ARBA00022670"/>
    </source>
</evidence>
<evidence type="ECO:0000256" key="2">
    <source>
        <dbReference type="ARBA" id="ARBA00022438"/>
    </source>
</evidence>
<feature type="domain" description="Cytosol aminopeptidase" evidence="5">
    <location>
        <begin position="397"/>
        <end position="404"/>
    </location>
</feature>
<dbReference type="PANTHER" id="PTHR11963">
    <property type="entry name" value="LEUCINE AMINOPEPTIDASE-RELATED"/>
    <property type="match status" value="1"/>
</dbReference>
<dbReference type="PANTHER" id="PTHR11963:SF48">
    <property type="entry name" value="DIPEPTIDASE B, ISOFORM A"/>
    <property type="match status" value="1"/>
</dbReference>
<dbReference type="Proteomes" id="UP001219518">
    <property type="component" value="Unassembled WGS sequence"/>
</dbReference>
<dbReference type="AlphaFoldDB" id="A0AAE1I243"/>
<proteinExistence type="inferred from homology"/>
<keyword evidence="3" id="KW-0645">Protease</keyword>
<organism evidence="6 7">
    <name type="scientific">Frankliniella fusca</name>
    <dbReference type="NCBI Taxonomy" id="407009"/>
    <lineage>
        <taxon>Eukaryota</taxon>
        <taxon>Metazoa</taxon>
        <taxon>Ecdysozoa</taxon>
        <taxon>Arthropoda</taxon>
        <taxon>Hexapoda</taxon>
        <taxon>Insecta</taxon>
        <taxon>Pterygota</taxon>
        <taxon>Neoptera</taxon>
        <taxon>Paraneoptera</taxon>
        <taxon>Thysanoptera</taxon>
        <taxon>Terebrantia</taxon>
        <taxon>Thripoidea</taxon>
        <taxon>Thripidae</taxon>
        <taxon>Frankliniella</taxon>
    </lineage>
</organism>
<evidence type="ECO:0000313" key="7">
    <source>
        <dbReference type="Proteomes" id="UP001219518"/>
    </source>
</evidence>
<accession>A0AAE1I243</accession>
<dbReference type="EMBL" id="JAHWGI010001434">
    <property type="protein sequence ID" value="KAK3932072.1"/>
    <property type="molecule type" value="Genomic_DNA"/>
</dbReference>
<dbReference type="SUPFAM" id="SSF53187">
    <property type="entry name" value="Zn-dependent exopeptidases"/>
    <property type="match status" value="1"/>
</dbReference>
<evidence type="ECO:0000256" key="1">
    <source>
        <dbReference type="ARBA" id="ARBA00009528"/>
    </source>
</evidence>
<protein>
    <submittedName>
        <fullName evidence="6">Aminopeptidase W07G4.4</fullName>
    </submittedName>
</protein>
<evidence type="ECO:0000259" key="5">
    <source>
        <dbReference type="PROSITE" id="PS00631"/>
    </source>
</evidence>
<dbReference type="GO" id="GO:0006508">
    <property type="term" value="P:proteolysis"/>
    <property type="evidence" value="ECO:0007669"/>
    <property type="project" value="UniProtKB-KW"/>
</dbReference>
<dbReference type="Gene3D" id="3.40.630.10">
    <property type="entry name" value="Zn peptidases"/>
    <property type="match status" value="1"/>
</dbReference>
<dbReference type="GO" id="GO:0005737">
    <property type="term" value="C:cytoplasm"/>
    <property type="evidence" value="ECO:0007669"/>
    <property type="project" value="InterPro"/>
</dbReference>
<reference evidence="6" key="1">
    <citation type="submission" date="2021-07" db="EMBL/GenBank/DDBJ databases">
        <authorList>
            <person name="Catto M.A."/>
            <person name="Jacobson A."/>
            <person name="Kennedy G."/>
            <person name="Labadie P."/>
            <person name="Hunt B.G."/>
            <person name="Srinivasan R."/>
        </authorList>
    </citation>
    <scope>NUCLEOTIDE SEQUENCE</scope>
    <source>
        <strain evidence="6">PL_HMW_Pooled</strain>
        <tissue evidence="6">Head</tissue>
    </source>
</reference>
<sequence>MARRHESSGATLPVTAVAGYSDVVSWTQLSDRIATGPLERGASGVRVKGSMAQNLYKPCIAKAEENLHGAEYDGVVLVSQLPPGQQPAPFGSILAEASKIDESLGTVGGVFGVNLPSKRFIYAPTGPICPDYDDVRSFADAAKKGICRALKAGVKYPLLIVPSSDKFKQCELVTVLGALEALYVPLMVREDAPKKVVKPSQIGVWLEDKSRLSTVVTLANSIEAGRFVARDIGGGDPERMAPPQVEKYVLNAFGNDTGIKIEVLAGTEFFEKEYPLFAAVNRAASVIERHQGRIIFLTYEPQDKKNVKSTLMFVGKGVTYDTGGADIKAGGVMAGMSRDKCGAAAVAGFMKVVAELKPPHVKVVAALCMVRNSVGENCYVSDEVITARSGARVRVGNTDAEGRMAMADALCRMKELAPGNPNPQLFTVATLTGHAVLAVGEGYSIVQDNGPARVEGTARKLQDAGAAIGDPFEISTMRREDLAFHKAQSEGDDLLQCNNAPSSRTKRGHQTPGAFLLLASGLEMHGASSTLPLKYSHLDIAGSAGDLPAEPTGAPIAALTAYVINF</sequence>